<keyword evidence="6" id="KW-0472">Membrane</keyword>
<dbReference type="InterPro" id="IPR007657">
    <property type="entry name" value="Glycosyltransferase_61"/>
</dbReference>
<dbReference type="GO" id="GO:0000139">
    <property type="term" value="C:Golgi membrane"/>
    <property type="evidence" value="ECO:0007669"/>
    <property type="project" value="UniProtKB-SubCell"/>
</dbReference>
<keyword evidence="6" id="KW-0812">Transmembrane</keyword>
<evidence type="ECO:0000256" key="6">
    <source>
        <dbReference type="SAM" id="Phobius"/>
    </source>
</evidence>
<evidence type="ECO:0000313" key="8">
    <source>
        <dbReference type="EMBL" id="KAJ6793447.1"/>
    </source>
</evidence>
<protein>
    <submittedName>
        <fullName evidence="8">Glycosyltransferase</fullName>
    </submittedName>
</protein>
<sequence>MEKNKQQLMKNLTKFQDQKVGLMLVACFLASMLFLVLSKANNDISLRILTPKSSLVAVSAGLKADDKTDSVDGGNGTSPLCDVAQPRSEFCEMDGDVRIHGNSSTVTFVSTTSAAAAAGRSDESYRIRPYARKGDDTAMSFIREVHVRRDSADEPPPRCTVNHTDTPAIVFSTSAYAGNIFHDYSDILIPLFLTSRQYDGEVRFLVANINTWWLNKYQSVLGRLTKYPVIDFDRDAEVRCFSRVVVGLKCSKELSIDPSASPSGYAMPDFTRFLRASYNLTRDAVGPRGPKERPRMMIISRSRARAFRNVDEIVRLARETGFEAVVAEAGVGTDVARFAATVNSCDAMMGVHGAGLTNLLYLPANATVVQVVPWGGLGWVARYDYGVPAADSGLHYLQYEIREEESSLVEVYARDHAVFKDPFKYHKLGWMAIREMFMDNQTVKLDIDRFRPVLLEALELVRKQQSVAESVQ</sequence>
<feature type="domain" description="Glycosyltransferase 61 catalytic" evidence="7">
    <location>
        <begin position="266"/>
        <end position="369"/>
    </location>
</feature>
<keyword evidence="6" id="KW-1133">Transmembrane helix</keyword>
<dbReference type="PANTHER" id="PTHR20961">
    <property type="entry name" value="GLYCOSYLTRANSFERASE"/>
    <property type="match status" value="1"/>
</dbReference>
<name>A0AAX6DNU2_IRIPA</name>
<keyword evidence="3" id="KW-0328">Glycosyltransferase</keyword>
<evidence type="ECO:0000256" key="1">
    <source>
        <dbReference type="ARBA" id="ARBA00004323"/>
    </source>
</evidence>
<keyword evidence="5" id="KW-0325">Glycoprotein</keyword>
<dbReference type="EMBL" id="JANAVB010043017">
    <property type="protein sequence ID" value="KAJ6793447.1"/>
    <property type="molecule type" value="Genomic_DNA"/>
</dbReference>
<reference evidence="8" key="2">
    <citation type="submission" date="2023-04" db="EMBL/GenBank/DDBJ databases">
        <authorList>
            <person name="Bruccoleri R.E."/>
            <person name="Oakeley E.J."/>
            <person name="Faust A.-M."/>
            <person name="Dessus-Babus S."/>
            <person name="Altorfer M."/>
            <person name="Burckhardt D."/>
            <person name="Oertli M."/>
            <person name="Naumann U."/>
            <person name="Petersen F."/>
            <person name="Wong J."/>
        </authorList>
    </citation>
    <scope>NUCLEOTIDE SEQUENCE</scope>
    <source>
        <strain evidence="8">GSM-AAB239-AS_SAM_17_03QT</strain>
        <tissue evidence="8">Leaf</tissue>
    </source>
</reference>
<keyword evidence="9" id="KW-1185">Reference proteome</keyword>
<evidence type="ECO:0000256" key="4">
    <source>
        <dbReference type="ARBA" id="ARBA00022679"/>
    </source>
</evidence>
<dbReference type="AlphaFoldDB" id="A0AAX6DNU2"/>
<proteinExistence type="predicted"/>
<comment type="pathway">
    <text evidence="2">Glycan metabolism.</text>
</comment>
<dbReference type="Proteomes" id="UP001140949">
    <property type="component" value="Unassembled WGS sequence"/>
</dbReference>
<evidence type="ECO:0000256" key="3">
    <source>
        <dbReference type="ARBA" id="ARBA00022676"/>
    </source>
</evidence>
<comment type="subcellular location">
    <subcellularLocation>
        <location evidence="1">Golgi apparatus membrane</location>
        <topology evidence="1">Single-pass type II membrane protein</topology>
    </subcellularLocation>
</comment>
<organism evidence="8 9">
    <name type="scientific">Iris pallida</name>
    <name type="common">Sweet iris</name>
    <dbReference type="NCBI Taxonomy" id="29817"/>
    <lineage>
        <taxon>Eukaryota</taxon>
        <taxon>Viridiplantae</taxon>
        <taxon>Streptophyta</taxon>
        <taxon>Embryophyta</taxon>
        <taxon>Tracheophyta</taxon>
        <taxon>Spermatophyta</taxon>
        <taxon>Magnoliopsida</taxon>
        <taxon>Liliopsida</taxon>
        <taxon>Asparagales</taxon>
        <taxon>Iridaceae</taxon>
        <taxon>Iridoideae</taxon>
        <taxon>Irideae</taxon>
        <taxon>Iris</taxon>
    </lineage>
</organism>
<evidence type="ECO:0000256" key="2">
    <source>
        <dbReference type="ARBA" id="ARBA00004881"/>
    </source>
</evidence>
<dbReference type="Pfam" id="PF04577">
    <property type="entry name" value="Glyco_transf_61"/>
    <property type="match status" value="1"/>
</dbReference>
<accession>A0AAX6DNU2</accession>
<comment type="caution">
    <text evidence="8">The sequence shown here is derived from an EMBL/GenBank/DDBJ whole genome shotgun (WGS) entry which is preliminary data.</text>
</comment>
<evidence type="ECO:0000256" key="5">
    <source>
        <dbReference type="ARBA" id="ARBA00023180"/>
    </source>
</evidence>
<dbReference type="PANTHER" id="PTHR20961:SF5">
    <property type="entry name" value="GLYCOSYLTRANSFERASE-RELATED"/>
    <property type="match status" value="1"/>
</dbReference>
<evidence type="ECO:0000313" key="9">
    <source>
        <dbReference type="Proteomes" id="UP001140949"/>
    </source>
</evidence>
<evidence type="ECO:0000259" key="7">
    <source>
        <dbReference type="Pfam" id="PF04577"/>
    </source>
</evidence>
<gene>
    <name evidence="8" type="ORF">M6B38_236180</name>
</gene>
<reference evidence="8" key="1">
    <citation type="journal article" date="2023" name="GigaByte">
        <title>Genome assembly of the bearded iris, Iris pallida Lam.</title>
        <authorList>
            <person name="Bruccoleri R.E."/>
            <person name="Oakeley E.J."/>
            <person name="Faust A.M.E."/>
            <person name="Altorfer M."/>
            <person name="Dessus-Babus S."/>
            <person name="Burckhardt D."/>
            <person name="Oertli M."/>
            <person name="Naumann U."/>
            <person name="Petersen F."/>
            <person name="Wong J."/>
        </authorList>
    </citation>
    <scope>NUCLEOTIDE SEQUENCE</scope>
    <source>
        <strain evidence="8">GSM-AAB239-AS_SAM_17_03QT</strain>
    </source>
</reference>
<dbReference type="InterPro" id="IPR049625">
    <property type="entry name" value="Glyco_transf_61_cat"/>
</dbReference>
<dbReference type="GO" id="GO:0016763">
    <property type="term" value="F:pentosyltransferase activity"/>
    <property type="evidence" value="ECO:0007669"/>
    <property type="project" value="UniProtKB-ARBA"/>
</dbReference>
<feature type="transmembrane region" description="Helical" evidence="6">
    <location>
        <begin position="20"/>
        <end position="37"/>
    </location>
</feature>
<keyword evidence="4" id="KW-0808">Transferase</keyword>